<evidence type="ECO:0000256" key="6">
    <source>
        <dbReference type="ARBA" id="ARBA00022989"/>
    </source>
</evidence>
<keyword evidence="12" id="KW-1185">Reference proteome</keyword>
<evidence type="ECO:0000256" key="9">
    <source>
        <dbReference type="ARBA" id="ARBA00023180"/>
    </source>
</evidence>
<proteinExistence type="inferred from homology"/>
<protein>
    <recommendedName>
        <fullName evidence="10">ShKT domain-containing protein</fullName>
    </recommendedName>
</protein>
<dbReference type="InterPro" id="IPR009729">
    <property type="entry name" value="Gal-3-0_sulfotransfrase"/>
</dbReference>
<keyword evidence="9" id="KW-0325">Glycoprotein</keyword>
<comment type="subcellular location">
    <subcellularLocation>
        <location evidence="1">Golgi apparatus membrane</location>
        <topology evidence="1">Single-pass type II membrane protein</topology>
    </subcellularLocation>
</comment>
<gene>
    <name evidence="11" type="ORF">Ctob_001257</name>
</gene>
<evidence type="ECO:0000313" key="12">
    <source>
        <dbReference type="Proteomes" id="UP000037460"/>
    </source>
</evidence>
<comment type="similarity">
    <text evidence="2">Belongs to the galactose-3-O-sulfotransferase family.</text>
</comment>
<dbReference type="PANTHER" id="PTHR14647:SF87">
    <property type="entry name" value="PUTATIVE-RELATED"/>
    <property type="match status" value="1"/>
</dbReference>
<evidence type="ECO:0000313" key="11">
    <source>
        <dbReference type="EMBL" id="KOO24247.1"/>
    </source>
</evidence>
<dbReference type="PROSITE" id="PS51670">
    <property type="entry name" value="SHKT"/>
    <property type="match status" value="1"/>
</dbReference>
<evidence type="ECO:0000256" key="5">
    <source>
        <dbReference type="ARBA" id="ARBA00022968"/>
    </source>
</evidence>
<evidence type="ECO:0000256" key="4">
    <source>
        <dbReference type="ARBA" id="ARBA00022692"/>
    </source>
</evidence>
<dbReference type="InterPro" id="IPR003582">
    <property type="entry name" value="ShKT_dom"/>
</dbReference>
<feature type="domain" description="ShKT" evidence="10">
    <location>
        <begin position="553"/>
        <end position="587"/>
    </location>
</feature>
<evidence type="ECO:0000259" key="10">
    <source>
        <dbReference type="PROSITE" id="PS51670"/>
    </source>
</evidence>
<evidence type="ECO:0000256" key="1">
    <source>
        <dbReference type="ARBA" id="ARBA00004323"/>
    </source>
</evidence>
<name>A0A0M0JD00_9EUKA</name>
<dbReference type="PANTHER" id="PTHR14647">
    <property type="entry name" value="GALACTOSE-3-O-SULFOTRANSFERASE"/>
    <property type="match status" value="1"/>
</dbReference>
<dbReference type="GO" id="GO:0009247">
    <property type="term" value="P:glycolipid biosynthetic process"/>
    <property type="evidence" value="ECO:0007669"/>
    <property type="project" value="InterPro"/>
</dbReference>
<evidence type="ECO:0000256" key="2">
    <source>
        <dbReference type="ARBA" id="ARBA00008124"/>
    </source>
</evidence>
<organism evidence="11 12">
    <name type="scientific">Chrysochromulina tobinii</name>
    <dbReference type="NCBI Taxonomy" id="1460289"/>
    <lineage>
        <taxon>Eukaryota</taxon>
        <taxon>Haptista</taxon>
        <taxon>Haptophyta</taxon>
        <taxon>Prymnesiophyceae</taxon>
        <taxon>Prymnesiales</taxon>
        <taxon>Chrysochromulinaceae</taxon>
        <taxon>Chrysochromulina</taxon>
    </lineage>
</organism>
<dbReference type="EMBL" id="JWZX01003112">
    <property type="protein sequence ID" value="KOO24247.1"/>
    <property type="molecule type" value="Genomic_DNA"/>
</dbReference>
<keyword evidence="3" id="KW-0808">Transferase</keyword>
<dbReference type="GO" id="GO:0001733">
    <property type="term" value="F:galactosylceramide sulfotransferase activity"/>
    <property type="evidence" value="ECO:0007669"/>
    <property type="project" value="InterPro"/>
</dbReference>
<dbReference type="GO" id="GO:0000139">
    <property type="term" value="C:Golgi membrane"/>
    <property type="evidence" value="ECO:0007669"/>
    <property type="project" value="UniProtKB-SubCell"/>
</dbReference>
<sequence>MSQRPLAPWLVTPLKPCSIVLERHTHKNGGSTLRHIVNTNDMLDGWGFWGYGLHQHWQVTDTLTAALLGPRNASCSDWDRRAPFRLFAEHHYSRMGMRTILAAFGPTSPLQQVALRCQCTVVLVTRLREPTSYYVSFYRWTVSWRQARNSTLFGATILDWAPRNLQSSIMLRPIDATWAEFLGVNTKDGQAKRREYSQFDDAPGPDGQLPPGATVARRPGEGAKQRALLRSLLSSFDLVGLMERFDETLLLLADLTGLQRLLHMRAVPGTTNPHYAQPSVSAVCPDPAACDARIREVAPFDHELYAAFSAAFAAKVSALGAPFQARLRAFRQANAAYQSQTLRARAERIAAAKRSGAEDDFDGEELLRVVARHRSSPTQMHSRVPMSRLHCPVGGSSPIALEACQRIFADTPFRFNWRHTRASCCQHIHACLAIRMARRRLPTHCYHWLPEVGDPRNERAVRGPGYDAMAKAINASLPTICDTECSLPPDAEPPFAPVPYRVPSAAESAVRASTFAKRVRDRLRPLTFEAIGCNDTPPEVLAFGSPWADFAGCEAEGNSAANLHDKQGPCATSSWMRTNCKKTCGLCGLTLRQVLELSPAGALRQARKAAKRRGVRADGKDTG</sequence>
<comment type="caution">
    <text evidence="11">The sequence shown here is derived from an EMBL/GenBank/DDBJ whole genome shotgun (WGS) entry which is preliminary data.</text>
</comment>
<keyword evidence="8" id="KW-0472">Membrane</keyword>
<dbReference type="AlphaFoldDB" id="A0A0M0JD00"/>
<keyword evidence="4" id="KW-0812">Transmembrane</keyword>
<evidence type="ECO:0000256" key="7">
    <source>
        <dbReference type="ARBA" id="ARBA00023034"/>
    </source>
</evidence>
<accession>A0A0M0JD00</accession>
<evidence type="ECO:0000256" key="8">
    <source>
        <dbReference type="ARBA" id="ARBA00023136"/>
    </source>
</evidence>
<evidence type="ECO:0000256" key="3">
    <source>
        <dbReference type="ARBA" id="ARBA00022679"/>
    </source>
</evidence>
<dbReference type="InterPro" id="IPR027417">
    <property type="entry name" value="P-loop_NTPase"/>
</dbReference>
<keyword evidence="6" id="KW-1133">Transmembrane helix</keyword>
<reference evidence="12" key="1">
    <citation type="journal article" date="2015" name="PLoS Genet.">
        <title>Genome Sequence and Transcriptome Analyses of Chrysochromulina tobin: Metabolic Tools for Enhanced Algal Fitness in the Prominent Order Prymnesiales (Haptophyceae).</title>
        <authorList>
            <person name="Hovde B.T."/>
            <person name="Deodato C.R."/>
            <person name="Hunsperger H.M."/>
            <person name="Ryken S.A."/>
            <person name="Yost W."/>
            <person name="Jha R.K."/>
            <person name="Patterson J."/>
            <person name="Monnat R.J. Jr."/>
            <person name="Barlow S.B."/>
            <person name="Starkenburg S.R."/>
            <person name="Cattolico R.A."/>
        </authorList>
    </citation>
    <scope>NUCLEOTIDE SEQUENCE</scope>
    <source>
        <strain evidence="12">CCMP291</strain>
    </source>
</reference>
<dbReference type="Gene3D" id="3.40.50.300">
    <property type="entry name" value="P-loop containing nucleotide triphosphate hydrolases"/>
    <property type="match status" value="1"/>
</dbReference>
<keyword evidence="7" id="KW-0333">Golgi apparatus</keyword>
<keyword evidence="5" id="KW-0735">Signal-anchor</keyword>
<dbReference type="Proteomes" id="UP000037460">
    <property type="component" value="Unassembled WGS sequence"/>
</dbReference>